<dbReference type="SUPFAM" id="SSF54523">
    <property type="entry name" value="Pili subunits"/>
    <property type="match status" value="1"/>
</dbReference>
<evidence type="ECO:0008006" key="4">
    <source>
        <dbReference type="Google" id="ProtNLM"/>
    </source>
</evidence>
<accession>A0A2M7TZU4</accession>
<evidence type="ECO:0000313" key="2">
    <source>
        <dbReference type="EMBL" id="PIZ63339.1"/>
    </source>
</evidence>
<dbReference type="InterPro" id="IPR045584">
    <property type="entry name" value="Pilin-like"/>
</dbReference>
<dbReference type="NCBIfam" id="TIGR02532">
    <property type="entry name" value="IV_pilin_GFxxxE"/>
    <property type="match status" value="1"/>
</dbReference>
<feature type="transmembrane region" description="Helical" evidence="1">
    <location>
        <begin position="12"/>
        <end position="32"/>
    </location>
</feature>
<keyword evidence="1" id="KW-1133">Transmembrane helix</keyword>
<proteinExistence type="predicted"/>
<dbReference type="Pfam" id="PF07963">
    <property type="entry name" value="N_methyl"/>
    <property type="match status" value="1"/>
</dbReference>
<dbReference type="Gene3D" id="3.30.700.10">
    <property type="entry name" value="Glycoprotein, Type 4 Pilin"/>
    <property type="match status" value="1"/>
</dbReference>
<reference evidence="3" key="1">
    <citation type="submission" date="2017-09" db="EMBL/GenBank/DDBJ databases">
        <title>Depth-based differentiation of microbial function through sediment-hosted aquifers and enrichment of novel symbionts in the deep terrestrial subsurface.</title>
        <authorList>
            <person name="Probst A.J."/>
            <person name="Ladd B."/>
            <person name="Jarett J.K."/>
            <person name="Geller-Mcgrath D.E."/>
            <person name="Sieber C.M.K."/>
            <person name="Emerson J.B."/>
            <person name="Anantharaman K."/>
            <person name="Thomas B.C."/>
            <person name="Malmstrom R."/>
            <person name="Stieglmeier M."/>
            <person name="Klingl A."/>
            <person name="Woyke T."/>
            <person name="Ryan C.M."/>
            <person name="Banfield J.F."/>
        </authorList>
    </citation>
    <scope>NUCLEOTIDE SEQUENCE [LARGE SCALE GENOMIC DNA]</scope>
</reference>
<keyword evidence="1" id="KW-0812">Transmembrane</keyword>
<keyword evidence="1" id="KW-0472">Membrane</keyword>
<evidence type="ECO:0000256" key="1">
    <source>
        <dbReference type="SAM" id="Phobius"/>
    </source>
</evidence>
<sequence>MKKFSKKAFTLVELLIVIAIIGILAVTLMVSLNPAEAQKKARDAKRMKDATTIQGIIEQLINDGITISATNLGVAAGVNSSAAGNVTGQACGSSWLGQSVCEYASTVPVDPRNGTTGTCVGATTETTCTMQYRARVAGTDYEINVRQESVSNAGKVTGDGGDATAGVDGGSHYVEIFSRSNAILP</sequence>
<comment type="caution">
    <text evidence="2">The sequence shown here is derived from an EMBL/GenBank/DDBJ whole genome shotgun (WGS) entry which is preliminary data.</text>
</comment>
<gene>
    <name evidence="2" type="ORF">COY16_02345</name>
</gene>
<dbReference type="InterPro" id="IPR012902">
    <property type="entry name" value="N_methyl_site"/>
</dbReference>
<evidence type="ECO:0000313" key="3">
    <source>
        <dbReference type="Proteomes" id="UP000228503"/>
    </source>
</evidence>
<dbReference type="Proteomes" id="UP000228503">
    <property type="component" value="Unassembled WGS sequence"/>
</dbReference>
<organism evidence="2 3">
    <name type="scientific">Candidatus Roizmanbacteria bacterium CG_4_10_14_0_2_um_filter_39_13</name>
    <dbReference type="NCBI Taxonomy" id="1974825"/>
    <lineage>
        <taxon>Bacteria</taxon>
        <taxon>Candidatus Roizmaniibacteriota</taxon>
    </lineage>
</organism>
<name>A0A2M7TZU4_9BACT</name>
<protein>
    <recommendedName>
        <fullName evidence="4">Type II secretion system protein GspG C-terminal domain-containing protein</fullName>
    </recommendedName>
</protein>
<dbReference type="EMBL" id="PFOB01000026">
    <property type="protein sequence ID" value="PIZ63339.1"/>
    <property type="molecule type" value="Genomic_DNA"/>
</dbReference>
<dbReference type="AlphaFoldDB" id="A0A2M7TZU4"/>